<feature type="domain" description="NTF2 fold" evidence="1">
    <location>
        <begin position="59"/>
        <end position="130"/>
    </location>
</feature>
<dbReference type="STRING" id="1913578.LPB140_00175"/>
<gene>
    <name evidence="2" type="ORF">LPB140_00175</name>
</gene>
<dbReference type="OrthoDB" id="679072at2"/>
<protein>
    <recommendedName>
        <fullName evidence="1">NTF2 fold domain-containing protein</fullName>
    </recommendedName>
</protein>
<reference evidence="2 3" key="1">
    <citation type="submission" date="2016-11" db="EMBL/GenBank/DDBJ databases">
        <title>Sphingorhabdus sp. LPB0140, isolated from marine environment.</title>
        <authorList>
            <person name="Kim E."/>
            <person name="Yi H."/>
        </authorList>
    </citation>
    <scope>NUCLEOTIDE SEQUENCE [LARGE SCALE GENOMIC DNA]</scope>
    <source>
        <strain evidence="2 3">LPB0140</strain>
    </source>
</reference>
<dbReference type="EMBL" id="CP018154">
    <property type="protein sequence ID" value="APG61517.1"/>
    <property type="molecule type" value="Genomic_DNA"/>
</dbReference>
<evidence type="ECO:0000313" key="3">
    <source>
        <dbReference type="Proteomes" id="UP000242561"/>
    </source>
</evidence>
<dbReference type="RefSeq" id="WP_072558163.1">
    <property type="nucleotide sequence ID" value="NZ_CP018154.1"/>
</dbReference>
<proteinExistence type="predicted"/>
<dbReference type="Proteomes" id="UP000242561">
    <property type="component" value="Chromosome"/>
</dbReference>
<organism evidence="2 3">
    <name type="scientific">Sphingorhabdus lutea</name>
    <dbReference type="NCBI Taxonomy" id="1913578"/>
    <lineage>
        <taxon>Bacteria</taxon>
        <taxon>Pseudomonadati</taxon>
        <taxon>Pseudomonadota</taxon>
        <taxon>Alphaproteobacteria</taxon>
        <taxon>Sphingomonadales</taxon>
        <taxon>Sphingomonadaceae</taxon>
        <taxon>Sphingorhabdus</taxon>
    </lineage>
</organism>
<keyword evidence="3" id="KW-1185">Reference proteome</keyword>
<dbReference type="InterPro" id="IPR028921">
    <property type="entry name" value="NTF2_fold_dom"/>
</dbReference>
<accession>A0A1L3J8R4</accession>
<dbReference type="AlphaFoldDB" id="A0A1L3J8R4"/>
<dbReference type="KEGG" id="sphl:LPB140_00175"/>
<evidence type="ECO:0000313" key="2">
    <source>
        <dbReference type="EMBL" id="APG61517.1"/>
    </source>
</evidence>
<name>A0A1L3J8R4_9SPHN</name>
<sequence>MLKYLGLIFSIFILSSCSNYKNNEQSRKDYIYKGKEKIELFQQDHNYKPKYGYASDVETATQIADAIASKIYGKSNISKQKPFIVTNSEKYWKITGQIPENKSNIAVKGGVVLIIIDKQSGAIIRLSHGK</sequence>
<evidence type="ECO:0000259" key="1">
    <source>
        <dbReference type="Pfam" id="PF15631"/>
    </source>
</evidence>
<dbReference type="Pfam" id="PF15631">
    <property type="entry name" value="Imm-NTF2-2"/>
    <property type="match status" value="1"/>
</dbReference>
<dbReference type="PROSITE" id="PS51257">
    <property type="entry name" value="PROKAR_LIPOPROTEIN"/>
    <property type="match status" value="1"/>
</dbReference>